<dbReference type="SUPFAM" id="SSF63867">
    <property type="entry name" value="MoeA C-terminal domain-like"/>
    <property type="match status" value="1"/>
</dbReference>
<dbReference type="FunFam" id="3.40.190.10:FF:000566">
    <property type="entry name" value="Molybdenum cofactor biosynthesis protein"/>
    <property type="match status" value="1"/>
</dbReference>
<protein>
    <submittedName>
        <fullName evidence="5">Molybdopterin biosynthesis protein</fullName>
    </submittedName>
</protein>
<dbReference type="InterPro" id="IPR008284">
    <property type="entry name" value="MoCF_biosynth_CS"/>
</dbReference>
<dbReference type="Pfam" id="PF03453">
    <property type="entry name" value="MoeA_N"/>
    <property type="match status" value="1"/>
</dbReference>
<evidence type="ECO:0000256" key="3">
    <source>
        <dbReference type="ARBA" id="ARBA00023150"/>
    </source>
</evidence>
<dbReference type="CDD" id="cd00887">
    <property type="entry name" value="MoeA"/>
    <property type="match status" value="1"/>
</dbReference>
<evidence type="ECO:0000256" key="1">
    <source>
        <dbReference type="ARBA" id="ARBA00005046"/>
    </source>
</evidence>
<dbReference type="EMBL" id="RXGA01000001">
    <property type="protein sequence ID" value="RWX74094.1"/>
    <property type="molecule type" value="Genomic_DNA"/>
</dbReference>
<comment type="caution">
    <text evidence="5">The sequence shown here is derived from an EMBL/GenBank/DDBJ whole genome shotgun (WGS) entry which is preliminary data.</text>
</comment>
<dbReference type="Pfam" id="PF03454">
    <property type="entry name" value="MoeA_C"/>
    <property type="match status" value="1"/>
</dbReference>
<dbReference type="SUPFAM" id="SSF53850">
    <property type="entry name" value="Periplasmic binding protein-like II"/>
    <property type="match status" value="1"/>
</dbReference>
<dbReference type="InterPro" id="IPR036425">
    <property type="entry name" value="MoaB/Mog-like_dom_sf"/>
</dbReference>
<gene>
    <name evidence="5" type="ORF">Metus_0119</name>
</gene>
<dbReference type="FunFam" id="2.40.340.10:FF:000005">
    <property type="entry name" value="Molybdopterin molybdenumtransferase MoeA"/>
    <property type="match status" value="1"/>
</dbReference>
<dbReference type="SUPFAM" id="SSF53218">
    <property type="entry name" value="Molybdenum cofactor biosynthesis proteins"/>
    <property type="match status" value="1"/>
</dbReference>
<proteinExistence type="inferred from homology"/>
<evidence type="ECO:0000313" key="5">
    <source>
        <dbReference type="EMBL" id="RWX74094.1"/>
    </source>
</evidence>
<dbReference type="NCBIfam" id="TIGR00177">
    <property type="entry name" value="molyb_syn"/>
    <property type="match status" value="1"/>
</dbReference>
<dbReference type="InterPro" id="IPR036688">
    <property type="entry name" value="MoeA_C_domain_IV_sf"/>
</dbReference>
<dbReference type="Gene3D" id="3.40.980.10">
    <property type="entry name" value="MoaB/Mog-like domain"/>
    <property type="match status" value="1"/>
</dbReference>
<reference evidence="5 6" key="1">
    <citation type="submission" date="2018-12" db="EMBL/GenBank/DDBJ databases">
        <title>The complete genome of the methanogenic archaea of the candidate phylum Verstraetearchaeota, obtained from the metagenome of underground thermal water.</title>
        <authorList>
            <person name="Kadnikov V.V."/>
            <person name="Mardanov A.V."/>
            <person name="Beletsky A.V."/>
            <person name="Karnachuk O.V."/>
            <person name="Ravin N.V."/>
        </authorList>
    </citation>
    <scope>NUCLEOTIDE SEQUENCE [LARGE SCALE GENOMIC DNA]</scope>
    <source>
        <strain evidence="5">Ch88</strain>
    </source>
</reference>
<dbReference type="PROSITE" id="PS01079">
    <property type="entry name" value="MOCF_BIOSYNTHESIS_2"/>
    <property type="match status" value="1"/>
</dbReference>
<dbReference type="InterPro" id="IPR005111">
    <property type="entry name" value="MoeA_C_domain_IV"/>
</dbReference>
<comment type="similarity">
    <text evidence="2">Belongs to the MoeA family.</text>
</comment>
<dbReference type="InterPro" id="IPR038987">
    <property type="entry name" value="MoeA-like"/>
</dbReference>
<dbReference type="Pfam" id="PF00994">
    <property type="entry name" value="MoCF_biosynth"/>
    <property type="match status" value="1"/>
</dbReference>
<keyword evidence="3" id="KW-0501">Molybdenum cofactor biosynthesis</keyword>
<dbReference type="GO" id="GO:0061599">
    <property type="term" value="F:molybdopterin molybdotransferase activity"/>
    <property type="evidence" value="ECO:0007669"/>
    <property type="project" value="TreeGrafter"/>
</dbReference>
<dbReference type="InterPro" id="IPR024370">
    <property type="entry name" value="PBP_domain"/>
</dbReference>
<dbReference type="SMART" id="SM00852">
    <property type="entry name" value="MoCF_biosynth"/>
    <property type="match status" value="1"/>
</dbReference>
<dbReference type="GO" id="GO:0006777">
    <property type="term" value="P:Mo-molybdopterin cofactor biosynthetic process"/>
    <property type="evidence" value="ECO:0007669"/>
    <property type="project" value="UniProtKB-KW"/>
</dbReference>
<sequence length="652" mass="70052">MIDLTQEERKIFHRLATLEEASRMLMGVATHIPGPERVEVSQAFGRVLSRTLYSEIDLPPFDRAEMDGYAVISSDTEGASETSPVRLKVSGRVDAGSSYRGEVIEGSCVEIATGAPVPRGADAVLMVEHTSRSGDSVEVYKPVTPGENIAHTGSDLEIGEVVLRKGSVIGVREVALLSAAGFNEVEVYGKPKVGIISTGNELVEPGLELLPGKIYDVNSQMLIAAVTEAGGVPSFLGRARDDLEAIKRFIAEGIDGTDLVLISGGTSAGLGDAVYKAIEELCDPGILAHGLKIKPGKPTVIAAHRGKAVIGLPGYPVSALMVFKQIVSPLIQRMARAKGRSEREVEAKLAQRVNGAKGRRWFLPVHLLKGNGEKAYPILASSGAVGTLARADGYIVVPEDVEYIERGEPVQVRLFGNPETKEGLLVMGSHCPALDLLLETLFEEKGISARALNVGSLGGLNAVASGECDLAGIHLLDEGTMTYNTEFVRRAGLPDWCLVKGYKRAQGIAVPNGNPRGVRGLRDLISKDLIFANRNRGSGTRILTDRMLKEIADDLGISFKDLVGRIRGYRSEFKTHSSVAAAISQGRADLGVCVKGAAAAYGLDFIPIAEEEYDFVISPECKDKEEVKEFLSCLRSKRFREKAGKLEGFTFW</sequence>
<dbReference type="SUPFAM" id="SSF63882">
    <property type="entry name" value="MoeA N-terminal region -like"/>
    <property type="match status" value="1"/>
</dbReference>
<comment type="pathway">
    <text evidence="1">Cofactor biosynthesis; molybdopterin biosynthesis.</text>
</comment>
<dbReference type="Pfam" id="PF12727">
    <property type="entry name" value="PBP_like"/>
    <property type="match status" value="1"/>
</dbReference>
<organism evidence="5 6">
    <name type="scientific">Methanosuratincola subterraneus</name>
    <dbReference type="NCBI Taxonomy" id="2593994"/>
    <lineage>
        <taxon>Archaea</taxon>
        <taxon>Thermoproteota</taxon>
        <taxon>Methanosuratincolia</taxon>
        <taxon>Candidatus Methanomethylicales</taxon>
        <taxon>Candidatus Methanomethylicaceae</taxon>
        <taxon>Candidatus Methanosuratincola (ex Vanwonterghem et al. 2016)</taxon>
    </lineage>
</organism>
<dbReference type="InterPro" id="IPR036135">
    <property type="entry name" value="MoeA_linker/N_sf"/>
</dbReference>
<dbReference type="InterPro" id="IPR001453">
    <property type="entry name" value="MoaB/Mog_dom"/>
</dbReference>
<dbReference type="AlphaFoldDB" id="A0A3S3RFB1"/>
<dbReference type="GO" id="GO:0005737">
    <property type="term" value="C:cytoplasm"/>
    <property type="evidence" value="ECO:0007669"/>
    <property type="project" value="TreeGrafter"/>
</dbReference>
<dbReference type="NCBIfam" id="NF011068">
    <property type="entry name" value="PRK14498.1"/>
    <property type="match status" value="1"/>
</dbReference>
<evidence type="ECO:0000256" key="2">
    <source>
        <dbReference type="ARBA" id="ARBA00010763"/>
    </source>
</evidence>
<dbReference type="NCBIfam" id="NF045515">
    <property type="entry name" value="Glp_gephyrin"/>
    <property type="match status" value="1"/>
</dbReference>
<dbReference type="Gene3D" id="2.40.340.10">
    <property type="entry name" value="MoeA, C-terminal, domain IV"/>
    <property type="match status" value="1"/>
</dbReference>
<dbReference type="FunFam" id="2.170.190.11:FF:000001">
    <property type="entry name" value="Molybdopterin molybdenumtransferase"/>
    <property type="match status" value="1"/>
</dbReference>
<dbReference type="PANTHER" id="PTHR10192:SF5">
    <property type="entry name" value="GEPHYRIN"/>
    <property type="match status" value="1"/>
</dbReference>
<accession>A0A3S3RFB1</accession>
<dbReference type="Gene3D" id="3.90.105.10">
    <property type="entry name" value="Molybdopterin biosynthesis moea protein, domain 2"/>
    <property type="match status" value="1"/>
</dbReference>
<dbReference type="InterPro" id="IPR005110">
    <property type="entry name" value="MoeA_linker/N"/>
</dbReference>
<evidence type="ECO:0000313" key="6">
    <source>
        <dbReference type="Proteomes" id="UP000288215"/>
    </source>
</evidence>
<feature type="domain" description="MoaB/Mog" evidence="4">
    <location>
        <begin position="194"/>
        <end position="333"/>
    </location>
</feature>
<evidence type="ECO:0000259" key="4">
    <source>
        <dbReference type="SMART" id="SM00852"/>
    </source>
</evidence>
<dbReference type="UniPathway" id="UPA00344"/>
<dbReference type="Proteomes" id="UP000288215">
    <property type="component" value="Unassembled WGS sequence"/>
</dbReference>
<dbReference type="Gene3D" id="2.170.190.11">
    <property type="entry name" value="Molybdopterin biosynthesis moea protein, domain 3"/>
    <property type="match status" value="1"/>
</dbReference>
<name>A0A3S3RFB1_METS7</name>
<dbReference type="PANTHER" id="PTHR10192">
    <property type="entry name" value="MOLYBDOPTERIN BIOSYNTHESIS PROTEIN"/>
    <property type="match status" value="1"/>
</dbReference>